<dbReference type="Proteomes" id="UP001390339">
    <property type="component" value="Unassembled WGS sequence"/>
</dbReference>
<protein>
    <submittedName>
        <fullName evidence="2">Uncharacterized protein</fullName>
    </submittedName>
</protein>
<dbReference type="EMBL" id="JAPCWZ010000009">
    <property type="protein sequence ID" value="KAK8851188.1"/>
    <property type="molecule type" value="Genomic_DNA"/>
</dbReference>
<keyword evidence="3" id="KW-1185">Reference proteome</keyword>
<feature type="region of interest" description="Disordered" evidence="1">
    <location>
        <begin position="153"/>
        <end position="219"/>
    </location>
</feature>
<comment type="caution">
    <text evidence="2">The sequence shown here is derived from an EMBL/GenBank/DDBJ whole genome shotgun (WGS) entry which is preliminary data.</text>
</comment>
<evidence type="ECO:0000313" key="2">
    <source>
        <dbReference type="EMBL" id="KAK8851188.1"/>
    </source>
</evidence>
<gene>
    <name evidence="2" type="ORF">PGQ11_013667</name>
</gene>
<sequence length="651" mass="72260">MSSKSDDSSLRKDRLQRFLQAQDAVIEFRRTGEGKHITGPAIVRQARARAAIATKRIDKVFDRYGVSATTNEKAIPKPLPSPAVGTTQISSMTSHGKDGDEVAADATNQLVYNAIRELVRKDSAFSEEVVNGVKRLVGSGRGLLYLESYDIGEETTGNSTGTDTTQTTPPSQPTNAPNDASSSQGSGSHKKRSSQPDTAGDSDSLRPRVKRRHEREPDQNLPTWPCPYCLAYILLPYYTKKFWACRLPSGHAERDDFKKHLLSHHRHNPKAEEIPQAYFMNQWQWDDVVRVLEKASKTRFQKGSDSWLKAQITCYHDIWRILFPPDSFPALKEPPSNPFQMTQPDHREPLEQVNIMYSALQYVDASRAVEADEIKFVQDYRPTFASVERNMEDAFAVVTKILRMYSPGNAEFLETIASAYVMASMHEYMAGRDPSLALRQQERLQEEPQEEPQEKEYSMGCSVSKIDLVIPILQNLQPNQTVHIKVPSLDSATAIGLLRSLGFNHEIRTDQNIHIEVMPAGNSTQIVQPTPTINCSGNHGDSAALPSTICPDVSMQMSAKDTGSSSSPVSKGKGIAAPDSPSMQIQDIDNISWETGRLDDGSMLSADMMASVNNAQDASSSYYPHYDDSCVSFGGSFDSLDDGPWVGYRQV</sequence>
<feature type="region of interest" description="Disordered" evidence="1">
    <location>
        <begin position="557"/>
        <end position="582"/>
    </location>
</feature>
<feature type="compositionally biased region" description="Low complexity" evidence="1">
    <location>
        <begin position="155"/>
        <end position="175"/>
    </location>
</feature>
<accession>A0ABR2HQF1</accession>
<name>A0ABR2HQF1_9PEZI</name>
<reference evidence="2 3" key="1">
    <citation type="journal article" date="2024" name="IMA Fungus">
        <title>Apiospora arundinis, a panoply of carbohydrate-active enzymes and secondary metabolites.</title>
        <authorList>
            <person name="Sorensen T."/>
            <person name="Petersen C."/>
            <person name="Muurmann A.T."/>
            <person name="Christiansen J.V."/>
            <person name="Brundto M.L."/>
            <person name="Overgaard C.K."/>
            <person name="Boysen A.T."/>
            <person name="Wollenberg R.D."/>
            <person name="Larsen T.O."/>
            <person name="Sorensen J.L."/>
            <person name="Nielsen K.L."/>
            <person name="Sondergaard T.E."/>
        </authorList>
    </citation>
    <scope>NUCLEOTIDE SEQUENCE [LARGE SCALE GENOMIC DNA]</scope>
    <source>
        <strain evidence="2 3">AAU 773</strain>
    </source>
</reference>
<evidence type="ECO:0000313" key="3">
    <source>
        <dbReference type="Proteomes" id="UP001390339"/>
    </source>
</evidence>
<feature type="compositionally biased region" description="Low complexity" evidence="1">
    <location>
        <begin position="560"/>
        <end position="574"/>
    </location>
</feature>
<proteinExistence type="predicted"/>
<organism evidence="2 3">
    <name type="scientific">Apiospora arundinis</name>
    <dbReference type="NCBI Taxonomy" id="335852"/>
    <lineage>
        <taxon>Eukaryota</taxon>
        <taxon>Fungi</taxon>
        <taxon>Dikarya</taxon>
        <taxon>Ascomycota</taxon>
        <taxon>Pezizomycotina</taxon>
        <taxon>Sordariomycetes</taxon>
        <taxon>Xylariomycetidae</taxon>
        <taxon>Amphisphaeriales</taxon>
        <taxon>Apiosporaceae</taxon>
        <taxon>Apiospora</taxon>
    </lineage>
</organism>
<evidence type="ECO:0000256" key="1">
    <source>
        <dbReference type="SAM" id="MobiDB-lite"/>
    </source>
</evidence>
<feature type="compositionally biased region" description="Polar residues" evidence="1">
    <location>
        <begin position="176"/>
        <end position="187"/>
    </location>
</feature>